<dbReference type="Gene3D" id="3.40.830.10">
    <property type="entry name" value="LigB-like"/>
    <property type="match status" value="1"/>
</dbReference>
<evidence type="ECO:0000313" key="1">
    <source>
        <dbReference type="EMBL" id="GIG33941.1"/>
    </source>
</evidence>
<name>A0A7Y9FIV9_9CELL</name>
<sequence>MLVHAALVPDTALLVPGVAGRHEPAGLADLRAAALAAVAEGVEAARGGRLVVVAPRAGTDDRAPAGRVRAGLGAAGVPDALLGWPVPDLPVVAPPAGVDLPVAGPSVGVPAAVALHLVAAASPADPPADVVVVEVARDAAAPARAADLRALGAACAADAPTALVVVGSGSARHGPHAPLADEPDAPAWDDALHAALAGPGARDALAGLDRGACARLAVSGWAPWQVLVGASAGVPLTARLDAVVLLAGAAHAAGAWATVPA</sequence>
<dbReference type="Proteomes" id="UP000618382">
    <property type="component" value="Unassembled WGS sequence"/>
</dbReference>
<dbReference type="EMBL" id="BONN01000010">
    <property type="protein sequence ID" value="GIG33941.1"/>
    <property type="molecule type" value="Genomic_DNA"/>
</dbReference>
<dbReference type="AlphaFoldDB" id="A0A7Y9FIV9"/>
<comment type="caution">
    <text evidence="2">The sequence shown here is derived from an EMBL/GenBank/DDBJ whole genome shotgun (WGS) entry which is preliminary data.</text>
</comment>
<keyword evidence="4" id="KW-1185">Reference proteome</keyword>
<dbReference type="Proteomes" id="UP000577956">
    <property type="component" value="Unassembled WGS sequence"/>
</dbReference>
<dbReference type="SUPFAM" id="SSF53213">
    <property type="entry name" value="LigB-like"/>
    <property type="match status" value="1"/>
</dbReference>
<evidence type="ECO:0000313" key="4">
    <source>
        <dbReference type="Proteomes" id="UP000618382"/>
    </source>
</evidence>
<evidence type="ECO:0000313" key="2">
    <source>
        <dbReference type="EMBL" id="NYD88196.1"/>
    </source>
</evidence>
<proteinExistence type="predicted"/>
<dbReference type="RefSeq" id="WP_170209119.1">
    <property type="nucleotide sequence ID" value="NZ_BONN01000010.1"/>
</dbReference>
<evidence type="ECO:0000313" key="3">
    <source>
        <dbReference type="Proteomes" id="UP000577956"/>
    </source>
</evidence>
<accession>A0A7Y9FIV9</accession>
<evidence type="ECO:0008006" key="5">
    <source>
        <dbReference type="Google" id="ProtNLM"/>
    </source>
</evidence>
<reference evidence="2 3" key="1">
    <citation type="submission" date="2020-07" db="EMBL/GenBank/DDBJ databases">
        <title>Sequencing the genomes of 1000 actinobacteria strains.</title>
        <authorList>
            <person name="Klenk H.-P."/>
        </authorList>
    </citation>
    <scope>NUCLEOTIDE SEQUENCE [LARGE SCALE GENOMIC DNA]</scope>
    <source>
        <strain evidence="2 3">DSM 24482</strain>
    </source>
</reference>
<organism evidence="2 3">
    <name type="scientific">Cellulomonas oligotrophica</name>
    <dbReference type="NCBI Taxonomy" id="931536"/>
    <lineage>
        <taxon>Bacteria</taxon>
        <taxon>Bacillati</taxon>
        <taxon>Actinomycetota</taxon>
        <taxon>Actinomycetes</taxon>
        <taxon>Micrococcales</taxon>
        <taxon>Cellulomonadaceae</taxon>
        <taxon>Cellulomonas</taxon>
    </lineage>
</organism>
<dbReference type="EMBL" id="JACCBK010000001">
    <property type="protein sequence ID" value="NYD88196.1"/>
    <property type="molecule type" value="Genomic_DNA"/>
</dbReference>
<reference evidence="1 4" key="2">
    <citation type="submission" date="2021-01" db="EMBL/GenBank/DDBJ databases">
        <title>Whole genome shotgun sequence of Cellulomonas oligotrophica NBRC 109435.</title>
        <authorList>
            <person name="Komaki H."/>
            <person name="Tamura T."/>
        </authorList>
    </citation>
    <scope>NUCLEOTIDE SEQUENCE [LARGE SCALE GENOMIC DNA]</scope>
    <source>
        <strain evidence="1 4">NBRC 109435</strain>
    </source>
</reference>
<gene>
    <name evidence="2" type="ORF">BKA21_003745</name>
    <name evidence="1" type="ORF">Col01nite_31000</name>
</gene>
<protein>
    <recommendedName>
        <fullName evidence="5">Extradiol ring-cleavage dioxygenase class III enzyme subunit B domain-containing protein</fullName>
    </recommendedName>
</protein>